<dbReference type="PROSITE" id="PS51448">
    <property type="entry name" value="P_TREFOIL_2"/>
    <property type="match status" value="1"/>
</dbReference>
<dbReference type="PROSITE" id="PS51034">
    <property type="entry name" value="ZP_2"/>
    <property type="match status" value="1"/>
</dbReference>
<feature type="disulfide bond" evidence="14">
    <location>
        <begin position="737"/>
        <end position="752"/>
    </location>
</feature>
<dbReference type="PANTHER" id="PTHR23343:SF117">
    <property type="entry name" value="ZONA PELLUCIDA SPERM-BINDING PROTEIN 4-LIKE ISOFORM X1"/>
    <property type="match status" value="1"/>
</dbReference>
<comment type="similarity">
    <text evidence="2">Belongs to the ZP domain family. ZPB subfamily.</text>
</comment>
<dbReference type="InterPro" id="IPR001507">
    <property type="entry name" value="ZP_dom"/>
</dbReference>
<dbReference type="Proteomes" id="UP000694558">
    <property type="component" value="Chromosome 8"/>
</dbReference>
<dbReference type="InterPro" id="IPR042235">
    <property type="entry name" value="ZP-C_dom"/>
</dbReference>
<keyword evidence="12" id="KW-0278">Fertilization</keyword>
<feature type="domain" description="P-type" evidence="17">
    <location>
        <begin position="725"/>
        <end position="765"/>
    </location>
</feature>
<dbReference type="SMART" id="SM00018">
    <property type="entry name" value="PD"/>
    <property type="match status" value="1"/>
</dbReference>
<keyword evidence="6" id="KW-0165">Cleavage on pair of basic residues</keyword>
<feature type="region of interest" description="Disordered" evidence="15">
    <location>
        <begin position="193"/>
        <end position="276"/>
    </location>
</feature>
<evidence type="ECO:0000256" key="11">
    <source>
        <dbReference type="ARBA" id="ARBA00023180"/>
    </source>
</evidence>
<dbReference type="Pfam" id="PF00088">
    <property type="entry name" value="Trefoil"/>
    <property type="match status" value="1"/>
</dbReference>
<reference evidence="18" key="1">
    <citation type="submission" date="2023-05" db="EMBL/GenBank/DDBJ databases">
        <title>High-quality long-read genome of Scophthalmus maximus.</title>
        <authorList>
            <person name="Lien S."/>
            <person name="Martinez P."/>
        </authorList>
    </citation>
    <scope>NUCLEOTIDE SEQUENCE [LARGE SCALE GENOMIC DNA]</scope>
</reference>
<dbReference type="GO" id="GO:0032190">
    <property type="term" value="F:acrosin binding"/>
    <property type="evidence" value="ECO:0007669"/>
    <property type="project" value="TreeGrafter"/>
</dbReference>
<evidence type="ECO:0000256" key="10">
    <source>
        <dbReference type="ARBA" id="ARBA00023157"/>
    </source>
</evidence>
<dbReference type="InterPro" id="IPR044913">
    <property type="entry name" value="P_trefoil_dom_sf"/>
</dbReference>
<dbReference type="Ensembl" id="ENSSMAT00000022637.2">
    <property type="protein sequence ID" value="ENSSMAP00000022378.2"/>
    <property type="gene ID" value="ENSSMAG00000013684.2"/>
</dbReference>
<feature type="domain" description="ZP" evidence="16">
    <location>
        <begin position="767"/>
        <end position="1032"/>
    </location>
</feature>
<evidence type="ECO:0000256" key="13">
    <source>
        <dbReference type="ARBA" id="ARBA00024183"/>
    </source>
</evidence>
<feature type="compositionally biased region" description="Polar residues" evidence="15">
    <location>
        <begin position="358"/>
        <end position="367"/>
    </location>
</feature>
<keyword evidence="3" id="KW-1003">Cell membrane</keyword>
<dbReference type="Pfam" id="PF23344">
    <property type="entry name" value="ZP-N"/>
    <property type="match status" value="1"/>
</dbReference>
<evidence type="ECO:0000256" key="3">
    <source>
        <dbReference type="ARBA" id="ARBA00022475"/>
    </source>
</evidence>
<evidence type="ECO:0000256" key="7">
    <source>
        <dbReference type="ARBA" id="ARBA00022692"/>
    </source>
</evidence>
<feature type="region of interest" description="Disordered" evidence="15">
    <location>
        <begin position="477"/>
        <end position="497"/>
    </location>
</feature>
<sequence>MRPLVQCDENVMTFTASGQGLTHLLVDREAASPISLSQLPPYCGYSVRTSWSDLEMMAPYDACYISQENDSYVLPMLWWGNPLKLSCPVQLSSPARSFSPTTPSVFCSPYGMAVQIRGQEQDVPRLGVIVNGGWKPFLSEECAHLVHSRPDELNFFISYGASCIPRGEGLHLQLVLDDQEYILSCPVNPQFHHIPDPVSPAPTTHPPPPPQPPTTERAPQLPHYPNYPYPGLQYPQLPQVYPPGPQPAQPPKPTPGSPPGAQPQSLHPIGPPKLPYSPGEHPVYLFPPYPPPVVEQAISTPTLSLVQGSQSQQVSKLPPGPPQYSSGLYYPHVPFYYPAATPAPTAAATETTTTTTTLLPDTQPNASPANPYYPQYYLQMPYYPAPTAAPVTQAPAPLPPPKQPVVPQHQVSPFYPPGSHSSYYPYGPVSYVKPGLEAQSPYSYPYYPYYHPFYPPNYHPPCPLVPQYPEIQTPVTTKEPFTTASTTTSTTVSTPTQPTTHLPHLQCFMGRMVVFLPFAHPDSLQVQDQTKTWLLLSSVSPLCGYMLQVAEGPRVILQSPLPACHSQSQTPATISLPLRFWDLSVAQYRTVELRCPYESTPETPAPDTPPVSPTPPSTTPSLVQKPKVICSPHHMTVKFPAGLISGILLKDLKGNQMSLQDAPKHCGYSASNGKDGKIHLTLQLHLQCHMSLQGQMYIISVIYMTINGRREAQLSCPVVVPGSGKECSIASEQRLPCGPAFVSQPQCLSMGCCFSKQPPACYYPMDECSIDHHFVFSVPASITEPPLSPALLVAASNSTCKPQRVTSDYALFKIPMDGCGARRVVVGKMVIYMVEVINKVQGISLNYGTITRDSPVRFLVECRFQPGSVLSVSYLVKTPTLSPGVQTREMFGVQLRIAKDAQYSNYYPQYHQPLQMLLGKPLYLEVRLLNAPDPSEVLLVHFCVAYPRSGKSVWVLLYNGCPNPLDPAPHQAILSDPRPTSQRGQTRRFTISTFQFLPDGEFKDPNEEIYFMCSTEICSPRDGPCVEGCFGQ</sequence>
<dbReference type="AlphaFoldDB" id="A0A8D3ARJ8"/>
<evidence type="ECO:0000256" key="14">
    <source>
        <dbReference type="PROSITE-ProRule" id="PRU00779"/>
    </source>
</evidence>
<feature type="compositionally biased region" description="Pro residues" evidence="15">
    <location>
        <begin position="603"/>
        <end position="618"/>
    </location>
</feature>
<evidence type="ECO:0000256" key="6">
    <source>
        <dbReference type="ARBA" id="ARBA00022685"/>
    </source>
</evidence>
<dbReference type="PANTHER" id="PTHR23343">
    <property type="entry name" value="ZONA PELLUCIDA SPERM-BINDING PROTEIN"/>
    <property type="match status" value="1"/>
</dbReference>
<keyword evidence="11" id="KW-0325">Glycoprotein</keyword>
<dbReference type="CDD" id="cd00111">
    <property type="entry name" value="Trefoil"/>
    <property type="match status" value="1"/>
</dbReference>
<dbReference type="Pfam" id="PF00100">
    <property type="entry name" value="Zona_pellucida"/>
    <property type="match status" value="1"/>
</dbReference>
<evidence type="ECO:0000313" key="19">
    <source>
        <dbReference type="Proteomes" id="UP000694558"/>
    </source>
</evidence>
<dbReference type="PROSITE" id="PS00025">
    <property type="entry name" value="P_TREFOIL_1"/>
    <property type="match status" value="1"/>
</dbReference>
<dbReference type="GO" id="GO:0060468">
    <property type="term" value="P:prevention of polyspermy"/>
    <property type="evidence" value="ECO:0007669"/>
    <property type="project" value="TreeGrafter"/>
</dbReference>
<evidence type="ECO:0000256" key="8">
    <source>
        <dbReference type="ARBA" id="ARBA00022989"/>
    </source>
</evidence>
<dbReference type="SMART" id="SM00241">
    <property type="entry name" value="ZP"/>
    <property type="match status" value="1"/>
</dbReference>
<keyword evidence="5" id="KW-0272">Extracellular matrix</keyword>
<gene>
    <name evidence="18" type="primary">LOC118313159</name>
</gene>
<reference evidence="18" key="2">
    <citation type="submission" date="2025-08" db="UniProtKB">
        <authorList>
            <consortium name="Ensembl"/>
        </authorList>
    </citation>
    <scope>IDENTIFICATION</scope>
</reference>
<name>A0A8D3ARJ8_SCOMX</name>
<evidence type="ECO:0000256" key="4">
    <source>
        <dbReference type="ARBA" id="ARBA00022525"/>
    </source>
</evidence>
<evidence type="ECO:0000259" key="17">
    <source>
        <dbReference type="PROSITE" id="PS51448"/>
    </source>
</evidence>
<dbReference type="InterPro" id="IPR000519">
    <property type="entry name" value="P_trefoil_dom"/>
</dbReference>
<evidence type="ECO:0000256" key="12">
    <source>
        <dbReference type="ARBA" id="ARBA00023279"/>
    </source>
</evidence>
<dbReference type="SUPFAM" id="SSF57492">
    <property type="entry name" value="Trefoil"/>
    <property type="match status" value="1"/>
</dbReference>
<dbReference type="Gene3D" id="2.60.40.3210">
    <property type="entry name" value="Zona pellucida, ZP-N domain"/>
    <property type="match status" value="1"/>
</dbReference>
<keyword evidence="9" id="KW-0472">Membrane</keyword>
<dbReference type="Gene3D" id="4.10.110.10">
    <property type="entry name" value="Spasmolytic Protein, domain 1"/>
    <property type="match status" value="1"/>
</dbReference>
<keyword evidence="4" id="KW-0964">Secreted</keyword>
<feature type="region of interest" description="Disordered" evidence="15">
    <location>
        <begin position="597"/>
        <end position="623"/>
    </location>
</feature>
<dbReference type="GO" id="GO:0035805">
    <property type="term" value="C:egg coat"/>
    <property type="evidence" value="ECO:0007669"/>
    <property type="project" value="UniProtKB-SubCell"/>
</dbReference>
<evidence type="ECO:0000256" key="15">
    <source>
        <dbReference type="SAM" id="MobiDB-lite"/>
    </source>
</evidence>
<dbReference type="GO" id="GO:0005886">
    <property type="term" value="C:plasma membrane"/>
    <property type="evidence" value="ECO:0007669"/>
    <property type="project" value="UniProtKB-SubCell"/>
</dbReference>
<dbReference type="GO" id="GO:0007339">
    <property type="term" value="P:binding of sperm to zona pellucida"/>
    <property type="evidence" value="ECO:0007669"/>
    <property type="project" value="TreeGrafter"/>
</dbReference>
<dbReference type="InterPro" id="IPR051148">
    <property type="entry name" value="Zona_Pellucida_Domain_gp"/>
</dbReference>
<dbReference type="InterPro" id="IPR055355">
    <property type="entry name" value="ZP-C"/>
</dbReference>
<feature type="compositionally biased region" description="Pro residues" evidence="15">
    <location>
        <begin position="240"/>
        <end position="261"/>
    </location>
</feature>
<feature type="disulfide bond" evidence="14">
    <location>
        <begin position="727"/>
        <end position="753"/>
    </location>
</feature>
<comment type="caution">
    <text evidence="14">Lacks conserved residue(s) required for the propagation of feature annotation.</text>
</comment>
<organism evidence="18 19">
    <name type="scientific">Scophthalmus maximus</name>
    <name type="common">Turbot</name>
    <name type="synonym">Psetta maxima</name>
    <dbReference type="NCBI Taxonomy" id="52904"/>
    <lineage>
        <taxon>Eukaryota</taxon>
        <taxon>Metazoa</taxon>
        <taxon>Chordata</taxon>
        <taxon>Craniata</taxon>
        <taxon>Vertebrata</taxon>
        <taxon>Euteleostomi</taxon>
        <taxon>Actinopterygii</taxon>
        <taxon>Neopterygii</taxon>
        <taxon>Teleostei</taxon>
        <taxon>Neoteleostei</taxon>
        <taxon>Acanthomorphata</taxon>
        <taxon>Carangaria</taxon>
        <taxon>Pleuronectiformes</taxon>
        <taxon>Pleuronectoidei</taxon>
        <taxon>Scophthalmidae</taxon>
        <taxon>Scophthalmus</taxon>
    </lineage>
</organism>
<dbReference type="GO" id="GO:0035804">
    <property type="term" value="F:structural constituent of egg coat"/>
    <property type="evidence" value="ECO:0007669"/>
    <property type="project" value="TreeGrafter"/>
</dbReference>
<dbReference type="Gene3D" id="2.60.40.4100">
    <property type="entry name" value="Zona pellucida, ZP-C domain"/>
    <property type="match status" value="1"/>
</dbReference>
<evidence type="ECO:0000259" key="16">
    <source>
        <dbReference type="PROSITE" id="PS51034"/>
    </source>
</evidence>
<comment type="subcellular location">
    <subcellularLocation>
        <location evidence="1">Cell membrane</location>
        <topology evidence="1">Single-pass type I membrane protein</topology>
    </subcellularLocation>
    <subcellularLocation>
        <location evidence="13">Zona pellucida</location>
    </subcellularLocation>
</comment>
<evidence type="ECO:0000256" key="5">
    <source>
        <dbReference type="ARBA" id="ARBA00022530"/>
    </source>
</evidence>
<keyword evidence="10 14" id="KW-1015">Disulfide bond</keyword>
<feature type="compositionally biased region" description="Low complexity" evidence="15">
    <location>
        <begin position="347"/>
        <end position="357"/>
    </location>
</feature>
<evidence type="ECO:0000256" key="9">
    <source>
        <dbReference type="ARBA" id="ARBA00023136"/>
    </source>
</evidence>
<dbReference type="GeneTree" id="ENSGT00940000163253"/>
<accession>A0A8D3ARJ8</accession>
<feature type="compositionally biased region" description="Pro residues" evidence="15">
    <location>
        <begin position="197"/>
        <end position="213"/>
    </location>
</feature>
<evidence type="ECO:0000313" key="18">
    <source>
        <dbReference type="Ensembl" id="ENSSMAP00000022378.2"/>
    </source>
</evidence>
<dbReference type="InterPro" id="IPR017957">
    <property type="entry name" value="P_trefoil_CS"/>
</dbReference>
<protein>
    <recommendedName>
        <fullName evidence="20">Zona pellucida sperm-binding protein 4-like</fullName>
    </recommendedName>
</protein>
<evidence type="ECO:0008006" key="20">
    <source>
        <dbReference type="Google" id="ProtNLM"/>
    </source>
</evidence>
<feature type="region of interest" description="Disordered" evidence="15">
    <location>
        <begin position="347"/>
        <end position="367"/>
    </location>
</feature>
<evidence type="ECO:0000256" key="1">
    <source>
        <dbReference type="ARBA" id="ARBA00004251"/>
    </source>
</evidence>
<dbReference type="InterPro" id="IPR055356">
    <property type="entry name" value="ZP-N"/>
</dbReference>
<keyword evidence="8" id="KW-1133">Transmembrane helix</keyword>
<keyword evidence="7" id="KW-0812">Transmembrane</keyword>
<feature type="compositionally biased region" description="Low complexity" evidence="15">
    <location>
        <begin position="224"/>
        <end position="239"/>
    </location>
</feature>
<evidence type="ECO:0000256" key="2">
    <source>
        <dbReference type="ARBA" id="ARBA00010863"/>
    </source>
</evidence>
<proteinExistence type="inferred from homology"/>